<name>A0ABT0YC39_9ACTN</name>
<gene>
    <name evidence="2" type="ORF">LXN57_39335</name>
</gene>
<dbReference type="InterPro" id="IPR035992">
    <property type="entry name" value="Ricin_B-like_lectins"/>
</dbReference>
<keyword evidence="3" id="KW-1185">Reference proteome</keyword>
<proteinExistence type="predicted"/>
<sequence>MSAGIVIMPSAAHAELYDFHLEHEKSGRCLDSNSQGDVYTLPCVWGNDFQTWNKRPSSTQFQNKATGRCLDSNDSYKVYTLPCDSSGGNRYQKWNSYTAEGGYSKYVNSRTRGALDGDTKGNVYTRDDDAESNYNHYQHWRPVNYG</sequence>
<dbReference type="SUPFAM" id="SSF50370">
    <property type="entry name" value="Ricin B-like lectins"/>
    <property type="match status" value="1"/>
</dbReference>
<organism evidence="2 3">
    <name type="scientific">Paractinoplanes hotanensis</name>
    <dbReference type="NCBI Taxonomy" id="2906497"/>
    <lineage>
        <taxon>Bacteria</taxon>
        <taxon>Bacillati</taxon>
        <taxon>Actinomycetota</taxon>
        <taxon>Actinomycetes</taxon>
        <taxon>Micromonosporales</taxon>
        <taxon>Micromonosporaceae</taxon>
        <taxon>Paractinoplanes</taxon>
    </lineage>
</organism>
<dbReference type="RefSeq" id="WP_251803319.1">
    <property type="nucleotide sequence ID" value="NZ_JAMQOL010000062.1"/>
</dbReference>
<comment type="caution">
    <text evidence="2">The sequence shown here is derived from an EMBL/GenBank/DDBJ whole genome shotgun (WGS) entry which is preliminary data.</text>
</comment>
<protein>
    <submittedName>
        <fullName evidence="2">RICIN domain-containing protein</fullName>
    </submittedName>
</protein>
<dbReference type="InterPro" id="IPR000772">
    <property type="entry name" value="Ricin_B_lectin"/>
</dbReference>
<feature type="domain" description="Ricin B lectin" evidence="1">
    <location>
        <begin position="20"/>
        <end position="140"/>
    </location>
</feature>
<evidence type="ECO:0000259" key="1">
    <source>
        <dbReference type="Pfam" id="PF00652"/>
    </source>
</evidence>
<dbReference type="CDD" id="cd23415">
    <property type="entry name" value="beta-trefoil_Ricin_AH"/>
    <property type="match status" value="1"/>
</dbReference>
<evidence type="ECO:0000313" key="3">
    <source>
        <dbReference type="Proteomes" id="UP001523216"/>
    </source>
</evidence>
<dbReference type="EMBL" id="JAMQOL010000062">
    <property type="protein sequence ID" value="MCM4083620.1"/>
    <property type="molecule type" value="Genomic_DNA"/>
</dbReference>
<dbReference type="Pfam" id="PF00652">
    <property type="entry name" value="Ricin_B_lectin"/>
    <property type="match status" value="1"/>
</dbReference>
<dbReference type="Gene3D" id="2.80.10.50">
    <property type="match status" value="1"/>
</dbReference>
<accession>A0ABT0YC39</accession>
<evidence type="ECO:0000313" key="2">
    <source>
        <dbReference type="EMBL" id="MCM4083620.1"/>
    </source>
</evidence>
<dbReference type="Proteomes" id="UP001523216">
    <property type="component" value="Unassembled WGS sequence"/>
</dbReference>
<dbReference type="PROSITE" id="PS50231">
    <property type="entry name" value="RICIN_B_LECTIN"/>
    <property type="match status" value="1"/>
</dbReference>
<reference evidence="2 3" key="1">
    <citation type="submission" date="2022-06" db="EMBL/GenBank/DDBJ databases">
        <title>Actinoplanes abujensis sp. nov., isolated from Nigerian arid soil.</title>
        <authorList>
            <person name="Ding P."/>
        </authorList>
    </citation>
    <scope>NUCLEOTIDE SEQUENCE [LARGE SCALE GENOMIC DNA]</scope>
    <source>
        <strain evidence="3">TRM88002</strain>
    </source>
</reference>